<dbReference type="AlphaFoldDB" id="A0A0F9N0W7"/>
<proteinExistence type="predicted"/>
<comment type="caution">
    <text evidence="1">The sequence shown here is derived from an EMBL/GenBank/DDBJ whole genome shotgun (WGS) entry which is preliminary data.</text>
</comment>
<organism evidence="1">
    <name type="scientific">marine sediment metagenome</name>
    <dbReference type="NCBI Taxonomy" id="412755"/>
    <lineage>
        <taxon>unclassified sequences</taxon>
        <taxon>metagenomes</taxon>
        <taxon>ecological metagenomes</taxon>
    </lineage>
</organism>
<sequence>VMKLFKKKLREEEIAKMKEAGEI</sequence>
<evidence type="ECO:0000313" key="1">
    <source>
        <dbReference type="EMBL" id="KKN11609.1"/>
    </source>
</evidence>
<accession>A0A0F9N0W7</accession>
<reference evidence="1" key="1">
    <citation type="journal article" date="2015" name="Nature">
        <title>Complex archaea that bridge the gap between prokaryotes and eukaryotes.</title>
        <authorList>
            <person name="Spang A."/>
            <person name="Saw J.H."/>
            <person name="Jorgensen S.L."/>
            <person name="Zaremba-Niedzwiedzka K."/>
            <person name="Martijn J."/>
            <person name="Lind A.E."/>
            <person name="van Eijk R."/>
            <person name="Schleper C."/>
            <person name="Guy L."/>
            <person name="Ettema T.J."/>
        </authorList>
    </citation>
    <scope>NUCLEOTIDE SEQUENCE</scope>
</reference>
<name>A0A0F9N0W7_9ZZZZ</name>
<dbReference type="EMBL" id="LAZR01004118">
    <property type="protein sequence ID" value="KKN11609.1"/>
    <property type="molecule type" value="Genomic_DNA"/>
</dbReference>
<protein>
    <submittedName>
        <fullName evidence="1">Uncharacterized protein</fullName>
    </submittedName>
</protein>
<gene>
    <name evidence="1" type="ORF">LCGC14_1024870</name>
</gene>
<feature type="non-terminal residue" evidence="1">
    <location>
        <position position="1"/>
    </location>
</feature>